<dbReference type="PANTHER" id="PTHR38436">
    <property type="entry name" value="POLYKETIDE CYCLASE SNOAL-LIKE DOMAIN"/>
    <property type="match status" value="1"/>
</dbReference>
<keyword evidence="1" id="KW-0418">Kinase</keyword>
<dbReference type="GO" id="GO:0030638">
    <property type="term" value="P:polyketide metabolic process"/>
    <property type="evidence" value="ECO:0007669"/>
    <property type="project" value="InterPro"/>
</dbReference>
<dbReference type="Pfam" id="PF07366">
    <property type="entry name" value="SnoaL"/>
    <property type="match status" value="1"/>
</dbReference>
<organism evidence="1 2">
    <name type="scientific">Campylobacter hyointestinalis subsp. hyointestinalis</name>
    <dbReference type="NCBI Taxonomy" id="91352"/>
    <lineage>
        <taxon>Bacteria</taxon>
        <taxon>Pseudomonadati</taxon>
        <taxon>Campylobacterota</taxon>
        <taxon>Epsilonproteobacteria</taxon>
        <taxon>Campylobacterales</taxon>
        <taxon>Campylobacteraceae</taxon>
        <taxon>Campylobacter</taxon>
    </lineage>
</organism>
<evidence type="ECO:0000313" key="1">
    <source>
        <dbReference type="EMBL" id="CUU76564.1"/>
    </source>
</evidence>
<proteinExistence type="predicted"/>
<comment type="caution">
    <text evidence="1">The sequence shown here is derived from an EMBL/GenBank/DDBJ whole genome shotgun (WGS) entry which is preliminary data.</text>
</comment>
<accession>A0A0S4RRN8</accession>
<dbReference type="InterPro" id="IPR032710">
    <property type="entry name" value="NTF2-like_dom_sf"/>
</dbReference>
<keyword evidence="1" id="KW-0670">Pyruvate</keyword>
<dbReference type="EMBL" id="FAVB01000002">
    <property type="protein sequence ID" value="CUU76564.1"/>
    <property type="molecule type" value="Genomic_DNA"/>
</dbReference>
<evidence type="ECO:0000313" key="2">
    <source>
        <dbReference type="Proteomes" id="UP000052237"/>
    </source>
</evidence>
<dbReference type="RefSeq" id="WP_230937464.1">
    <property type="nucleotide sequence ID" value="NZ_FAVB01000002.1"/>
</dbReference>
<dbReference type="Proteomes" id="UP000052237">
    <property type="component" value="Unassembled WGS sequence"/>
</dbReference>
<dbReference type="Gene3D" id="3.10.450.50">
    <property type="match status" value="1"/>
</dbReference>
<reference evidence="1 2" key="1">
    <citation type="submission" date="2015-11" db="EMBL/GenBank/DDBJ databases">
        <authorList>
            <consortium name="Pathogen Informatics"/>
        </authorList>
    </citation>
    <scope>NUCLEOTIDE SEQUENCE [LARGE SCALE GENOMIC DNA]</scope>
    <source>
        <strain evidence="1 2">006A-0059</strain>
    </source>
</reference>
<keyword evidence="2" id="KW-1185">Reference proteome</keyword>
<dbReference type="SUPFAM" id="SSF54427">
    <property type="entry name" value="NTF2-like"/>
    <property type="match status" value="1"/>
</dbReference>
<name>A0A0S4RRN8_CAMHY</name>
<dbReference type="InterPro" id="IPR009959">
    <property type="entry name" value="Cyclase_SnoaL-like"/>
</dbReference>
<dbReference type="PANTHER" id="PTHR38436:SF1">
    <property type="entry name" value="ESTER CYCLASE"/>
    <property type="match status" value="1"/>
</dbReference>
<keyword evidence="1" id="KW-0808">Transferase</keyword>
<dbReference type="GO" id="GO:0016301">
    <property type="term" value="F:kinase activity"/>
    <property type="evidence" value="ECO:0007669"/>
    <property type="project" value="UniProtKB-KW"/>
</dbReference>
<gene>
    <name evidence="1" type="ORF">ERS686654_00773</name>
</gene>
<dbReference type="AlphaFoldDB" id="A0A0S4RRN8"/>
<sequence>MKKFILCFITTVCIIAASEIDMHGKSMSGATLLTSSQFSAAKNKILVQNFWNAVFNEHKISVIDEIVDEKYIQHNPYFKDGRSAFKDGISGFFKEFPDSSAQIKHIGADGDLVFIHNHIKLNADDRGQAAMDIFRVKDGKIVEHWDIYFPRAKSKTDRRFAECSIASL</sequence>
<protein>
    <submittedName>
        <fullName evidence="1">Pyruvate kinase</fullName>
    </submittedName>
</protein>